<organism evidence="1 2">
    <name type="scientific">Paenibacillus tianmuensis</name>
    <dbReference type="NCBI Taxonomy" id="624147"/>
    <lineage>
        <taxon>Bacteria</taxon>
        <taxon>Bacillati</taxon>
        <taxon>Bacillota</taxon>
        <taxon>Bacilli</taxon>
        <taxon>Bacillales</taxon>
        <taxon>Paenibacillaceae</taxon>
        <taxon>Paenibacillus</taxon>
    </lineage>
</organism>
<evidence type="ECO:0000313" key="1">
    <source>
        <dbReference type="EMBL" id="SCW57426.1"/>
    </source>
</evidence>
<dbReference type="Proteomes" id="UP000198601">
    <property type="component" value="Unassembled WGS sequence"/>
</dbReference>
<dbReference type="OrthoDB" id="2654355at2"/>
<name>A0A1G4RKV4_9BACL</name>
<keyword evidence="2" id="KW-1185">Reference proteome</keyword>
<dbReference type="AlphaFoldDB" id="A0A1G4RKV4"/>
<accession>A0A1G4RKV4</accession>
<gene>
    <name evidence="1" type="ORF">SAMN04487970_101698</name>
</gene>
<evidence type="ECO:0008006" key="3">
    <source>
        <dbReference type="Google" id="ProtNLM"/>
    </source>
</evidence>
<evidence type="ECO:0000313" key="2">
    <source>
        <dbReference type="Proteomes" id="UP000198601"/>
    </source>
</evidence>
<proteinExistence type="predicted"/>
<dbReference type="RefSeq" id="WP_090672095.1">
    <property type="nucleotide sequence ID" value="NZ_FMTT01000016.1"/>
</dbReference>
<dbReference type="EMBL" id="FMTT01000016">
    <property type="protein sequence ID" value="SCW57426.1"/>
    <property type="molecule type" value="Genomic_DNA"/>
</dbReference>
<sequence length="62" mass="7293">MNDTELRKALFGLKERYGTPIVFIANKVAVSREHLSKWLHNDSHVISDQLKNRLKQFVKERS</sequence>
<protein>
    <recommendedName>
        <fullName evidence="3">XRE family transcriptional regulator</fullName>
    </recommendedName>
</protein>
<reference evidence="2" key="1">
    <citation type="submission" date="2016-10" db="EMBL/GenBank/DDBJ databases">
        <authorList>
            <person name="Varghese N."/>
            <person name="Submissions S."/>
        </authorList>
    </citation>
    <scope>NUCLEOTIDE SEQUENCE [LARGE SCALE GENOMIC DNA]</scope>
    <source>
        <strain evidence="2">CGMCC 1.8946</strain>
    </source>
</reference>